<feature type="region of interest" description="Disordered" evidence="1">
    <location>
        <begin position="1"/>
        <end position="33"/>
    </location>
</feature>
<sequence>MTEVDDTLSDSGSDTAASFRRSTRVRRPNRRYQNDDFEVELPASLVIEVVNFVTEPQSVQEALASHDADNWKETLDKEYSDLMSNNTWKLVDVMHMEMPYDIAPGSLSKDVSNATGLTTGKHTLLWLLKKL</sequence>
<feature type="compositionally biased region" description="Basic residues" evidence="1">
    <location>
        <begin position="21"/>
        <end position="30"/>
    </location>
</feature>
<accession>A0A225VUZ8</accession>
<comment type="caution">
    <text evidence="2">The sequence shown here is derived from an EMBL/GenBank/DDBJ whole genome shotgun (WGS) entry which is preliminary data.</text>
</comment>
<evidence type="ECO:0000313" key="2">
    <source>
        <dbReference type="EMBL" id="OWZ08974.1"/>
    </source>
</evidence>
<protein>
    <submittedName>
        <fullName evidence="2">Uncharacterized protein</fullName>
    </submittedName>
</protein>
<dbReference type="EMBL" id="NBNE01002958">
    <property type="protein sequence ID" value="OWZ08974.1"/>
    <property type="molecule type" value="Genomic_DNA"/>
</dbReference>
<dbReference type="AlphaFoldDB" id="A0A225VUZ8"/>
<reference evidence="3" key="1">
    <citation type="submission" date="2017-03" db="EMBL/GenBank/DDBJ databases">
        <title>Phytopthora megakarya and P. palmivora, two closely related causual agents of cacao black pod achieved similar genome size and gene model numbers by different mechanisms.</title>
        <authorList>
            <person name="Ali S."/>
            <person name="Shao J."/>
            <person name="Larry D.J."/>
            <person name="Kronmiller B."/>
            <person name="Shen D."/>
            <person name="Strem M.D."/>
            <person name="Melnick R.L."/>
            <person name="Guiltinan M.J."/>
            <person name="Tyler B.M."/>
            <person name="Meinhardt L.W."/>
            <person name="Bailey B.A."/>
        </authorList>
    </citation>
    <scope>NUCLEOTIDE SEQUENCE [LARGE SCALE GENOMIC DNA]</scope>
    <source>
        <strain evidence="3">zdho120</strain>
    </source>
</reference>
<gene>
    <name evidence="2" type="ORF">PHMEG_00018395</name>
</gene>
<dbReference type="Proteomes" id="UP000198211">
    <property type="component" value="Unassembled WGS sequence"/>
</dbReference>
<keyword evidence="3" id="KW-1185">Reference proteome</keyword>
<proteinExistence type="predicted"/>
<dbReference type="OrthoDB" id="8062552at2759"/>
<name>A0A225VUZ8_9STRA</name>
<evidence type="ECO:0000313" key="3">
    <source>
        <dbReference type="Proteomes" id="UP000198211"/>
    </source>
</evidence>
<organism evidence="2 3">
    <name type="scientific">Phytophthora megakarya</name>
    <dbReference type="NCBI Taxonomy" id="4795"/>
    <lineage>
        <taxon>Eukaryota</taxon>
        <taxon>Sar</taxon>
        <taxon>Stramenopiles</taxon>
        <taxon>Oomycota</taxon>
        <taxon>Peronosporomycetes</taxon>
        <taxon>Peronosporales</taxon>
        <taxon>Peronosporaceae</taxon>
        <taxon>Phytophthora</taxon>
    </lineage>
</organism>
<evidence type="ECO:0000256" key="1">
    <source>
        <dbReference type="SAM" id="MobiDB-lite"/>
    </source>
</evidence>